<dbReference type="AlphaFoldDB" id="A0A7Y9EA53"/>
<evidence type="ECO:0000313" key="3">
    <source>
        <dbReference type="EMBL" id="NYD43991.1"/>
    </source>
</evidence>
<keyword evidence="1" id="KW-0812">Transmembrane</keyword>
<sequence>MNPLTNLLQSLPARVRLAIYAAAFLATLIWAAWQAADGDWATFIGALIGALVSALAGSNVPKRPRS</sequence>
<evidence type="ECO:0000256" key="1">
    <source>
        <dbReference type="SAM" id="Phobius"/>
    </source>
</evidence>
<evidence type="ECO:0000313" key="2">
    <source>
        <dbReference type="EMBL" id="NYD43922.1"/>
    </source>
</evidence>
<keyword evidence="1" id="KW-0472">Membrane</keyword>
<protein>
    <submittedName>
        <fullName evidence="3">Putative membrane protein YeaQ/YmgE (Transglycosylase-associated protein family)</fullName>
    </submittedName>
</protein>
<dbReference type="EMBL" id="JACCBG010000001">
    <property type="protein sequence ID" value="NYD43922.1"/>
    <property type="molecule type" value="Genomic_DNA"/>
</dbReference>
<dbReference type="Proteomes" id="UP000535511">
    <property type="component" value="Unassembled WGS sequence"/>
</dbReference>
<feature type="transmembrane region" description="Helical" evidence="1">
    <location>
        <begin position="17"/>
        <end position="34"/>
    </location>
</feature>
<name>A0A7Y9EA53_9ACTN</name>
<comment type="caution">
    <text evidence="3">The sequence shown here is derived from an EMBL/GenBank/DDBJ whole genome shotgun (WGS) entry which is preliminary data.</text>
</comment>
<keyword evidence="4" id="KW-1185">Reference proteome</keyword>
<dbReference type="RefSeq" id="WP_179665381.1">
    <property type="nucleotide sequence ID" value="NZ_JACCBG010000001.1"/>
</dbReference>
<feature type="transmembrane region" description="Helical" evidence="1">
    <location>
        <begin position="40"/>
        <end position="60"/>
    </location>
</feature>
<evidence type="ECO:0000313" key="4">
    <source>
        <dbReference type="Proteomes" id="UP000535511"/>
    </source>
</evidence>
<proteinExistence type="predicted"/>
<dbReference type="EMBL" id="JACCBG010000001">
    <property type="protein sequence ID" value="NYD43991.1"/>
    <property type="molecule type" value="Genomic_DNA"/>
</dbReference>
<accession>A0A7Y9EA53</accession>
<organism evidence="3 4">
    <name type="scientific">Nocardioides panaciterrulae</name>
    <dbReference type="NCBI Taxonomy" id="661492"/>
    <lineage>
        <taxon>Bacteria</taxon>
        <taxon>Bacillati</taxon>
        <taxon>Actinomycetota</taxon>
        <taxon>Actinomycetes</taxon>
        <taxon>Propionibacteriales</taxon>
        <taxon>Nocardioidaceae</taxon>
        <taxon>Nocardioides</taxon>
    </lineage>
</organism>
<reference evidence="3 4" key="1">
    <citation type="submission" date="2020-07" db="EMBL/GenBank/DDBJ databases">
        <title>Sequencing the genomes of 1000 actinobacteria strains.</title>
        <authorList>
            <person name="Klenk H.-P."/>
        </authorList>
    </citation>
    <scope>NUCLEOTIDE SEQUENCE [LARGE SCALE GENOMIC DNA]</scope>
    <source>
        <strain evidence="3 4">DSM 21350</strain>
    </source>
</reference>
<keyword evidence="1" id="KW-1133">Transmembrane helix</keyword>
<gene>
    <name evidence="2" type="ORF">BJZ21_004005</name>
    <name evidence="3" type="ORF">BJZ21_004074</name>
</gene>